<comment type="caution">
    <text evidence="10">The sequence shown here is derived from an EMBL/GenBank/DDBJ whole genome shotgun (WGS) entry which is preliminary data.</text>
</comment>
<evidence type="ECO:0000256" key="1">
    <source>
        <dbReference type="ARBA" id="ARBA00004186"/>
    </source>
</evidence>
<proteinExistence type="predicted"/>
<sequence length="641" mass="72495">MDTHITEDEISSEDQGSHACWLQGWEHELVPYTGVSAEHQNELRSLVEDKEIAARAVAFVVNSTRKGIVPLCADVASLLRAKRSLEKKVSLLKKENEILRSSSSLSRNSSHSISPTPNSQSSDKSTQPDFMLSSLQDRRPCSRCSQCSSTISNSPKFEKYPRQRLTSLQYSPASSQDGEHSRRHSSPHGRRSRSNNRGAPDVRLTHAIVHVNPQQRYDDVEFDVTAKGTKYESSATVERNSNIAIISQSKGSKSETIFDRAETKIGNDLSELKHDCSQDKISLDETVSVSVHPFSELSEDNMDSRLSKEKTTLKVNRKSITDEEACSVTISSISCDNKEERVNAEFSLDEGGDGITTERCKDIDHNEVFLPNDVTMEKDQSLHRYFRVFAFCFFAIDGLMFIFLIARVSNDRLSPSLAVTAKHVDDIRKRLSSLEMDNKSHLFIENECEIRKKDTKESKTKVMNNNNNIKNINYEQKPKNSKRITPISAFRPHFIPDCKCTSCLESPEMRNGSSGVKREEHRMEKRKFSVSHKLQIQLDDHIVARGDKAGYVRYIGHLDHSSQSHMVYVGLELDNQTGTHDGCVHGKRYFSCNDNHGIFVPLQEVMCKVTRKVLKPPSTKEENGNSVKKKRHSPDKSTKRT</sequence>
<dbReference type="PANTHER" id="PTHR18916">
    <property type="entry name" value="DYNACTIN 1-RELATED MICROTUBULE-BINDING"/>
    <property type="match status" value="1"/>
</dbReference>
<reference evidence="10" key="1">
    <citation type="submission" date="2019-08" db="EMBL/GenBank/DDBJ databases">
        <title>The improved chromosome-level genome for the pearl oyster Pinctada fucata martensii using PacBio sequencing and Hi-C.</title>
        <authorList>
            <person name="Zheng Z."/>
        </authorList>
    </citation>
    <scope>NUCLEOTIDE SEQUENCE</scope>
    <source>
        <strain evidence="10">ZZ-2019</strain>
        <tissue evidence="10">Adductor muscle</tissue>
    </source>
</reference>
<keyword evidence="11" id="KW-1185">Reference proteome</keyword>
<evidence type="ECO:0000256" key="7">
    <source>
        <dbReference type="SAM" id="MobiDB-lite"/>
    </source>
</evidence>
<dbReference type="GO" id="GO:0005819">
    <property type="term" value="C:spindle"/>
    <property type="evidence" value="ECO:0007669"/>
    <property type="project" value="UniProtKB-SubCell"/>
</dbReference>
<keyword evidence="6" id="KW-0206">Cytoskeleton</keyword>
<evidence type="ECO:0000256" key="2">
    <source>
        <dbReference type="ARBA" id="ARBA00022490"/>
    </source>
</evidence>
<feature type="compositionally biased region" description="Basic residues" evidence="7">
    <location>
        <begin position="181"/>
        <end position="194"/>
    </location>
</feature>
<feature type="compositionally biased region" description="Low complexity" evidence="7">
    <location>
        <begin position="100"/>
        <end position="114"/>
    </location>
</feature>
<keyword evidence="8" id="KW-1133">Transmembrane helix</keyword>
<dbReference type="PANTHER" id="PTHR18916:SF6">
    <property type="entry name" value="DYNACTIN SUBUNIT 1"/>
    <property type="match status" value="1"/>
</dbReference>
<evidence type="ECO:0000256" key="6">
    <source>
        <dbReference type="ARBA" id="ARBA00023212"/>
    </source>
</evidence>
<dbReference type="SUPFAM" id="SSF74924">
    <property type="entry name" value="Cap-Gly domain"/>
    <property type="match status" value="1"/>
</dbReference>
<dbReference type="PROSITE" id="PS50245">
    <property type="entry name" value="CAP_GLY_2"/>
    <property type="match status" value="1"/>
</dbReference>
<comment type="subcellular location">
    <subcellularLocation>
        <location evidence="1">Cytoplasm</location>
        <location evidence="1">Cytoskeleton</location>
        <location evidence="1">Spindle</location>
    </subcellularLocation>
</comment>
<dbReference type="InterPro" id="IPR000938">
    <property type="entry name" value="CAP-Gly_domain"/>
</dbReference>
<evidence type="ECO:0000313" key="10">
    <source>
        <dbReference type="EMBL" id="KAK3082826.1"/>
    </source>
</evidence>
<keyword evidence="3" id="KW-0493">Microtubule</keyword>
<dbReference type="Pfam" id="PF01302">
    <property type="entry name" value="CAP_GLY"/>
    <property type="match status" value="1"/>
</dbReference>
<feature type="domain" description="CAP-Gly" evidence="9">
    <location>
        <begin position="567"/>
        <end position="601"/>
    </location>
</feature>
<feature type="region of interest" description="Disordered" evidence="7">
    <location>
        <begin position="100"/>
        <end position="201"/>
    </location>
</feature>
<organism evidence="10 11">
    <name type="scientific">Pinctada imbricata</name>
    <name type="common">Atlantic pearl-oyster</name>
    <name type="synonym">Pinctada martensii</name>
    <dbReference type="NCBI Taxonomy" id="66713"/>
    <lineage>
        <taxon>Eukaryota</taxon>
        <taxon>Metazoa</taxon>
        <taxon>Spiralia</taxon>
        <taxon>Lophotrochozoa</taxon>
        <taxon>Mollusca</taxon>
        <taxon>Bivalvia</taxon>
        <taxon>Autobranchia</taxon>
        <taxon>Pteriomorphia</taxon>
        <taxon>Pterioida</taxon>
        <taxon>Pterioidea</taxon>
        <taxon>Pteriidae</taxon>
        <taxon>Pinctada</taxon>
    </lineage>
</organism>
<keyword evidence="2" id="KW-0963">Cytoplasm</keyword>
<dbReference type="SMART" id="SM01052">
    <property type="entry name" value="CAP_GLY"/>
    <property type="match status" value="1"/>
</dbReference>
<dbReference type="GO" id="GO:0005874">
    <property type="term" value="C:microtubule"/>
    <property type="evidence" value="ECO:0007669"/>
    <property type="project" value="UniProtKB-KW"/>
</dbReference>
<dbReference type="InterPro" id="IPR036859">
    <property type="entry name" value="CAP-Gly_dom_sf"/>
</dbReference>
<keyword evidence="5" id="KW-0175">Coiled coil</keyword>
<feature type="transmembrane region" description="Helical" evidence="8">
    <location>
        <begin position="385"/>
        <end position="406"/>
    </location>
</feature>
<name>A0AA88XD84_PINIB</name>
<dbReference type="GO" id="GO:0030286">
    <property type="term" value="C:dynein complex"/>
    <property type="evidence" value="ECO:0007669"/>
    <property type="project" value="UniProtKB-KW"/>
</dbReference>
<evidence type="ECO:0000256" key="4">
    <source>
        <dbReference type="ARBA" id="ARBA00023017"/>
    </source>
</evidence>
<accession>A0AA88XD84</accession>
<evidence type="ECO:0000256" key="8">
    <source>
        <dbReference type="SAM" id="Phobius"/>
    </source>
</evidence>
<evidence type="ECO:0000256" key="5">
    <source>
        <dbReference type="ARBA" id="ARBA00023054"/>
    </source>
</evidence>
<dbReference type="EMBL" id="VSWD01000014">
    <property type="protein sequence ID" value="KAK3082826.1"/>
    <property type="molecule type" value="Genomic_DNA"/>
</dbReference>
<evidence type="ECO:0000313" key="11">
    <source>
        <dbReference type="Proteomes" id="UP001186944"/>
    </source>
</evidence>
<gene>
    <name evidence="10" type="ORF">FSP39_006492</name>
</gene>
<keyword evidence="8" id="KW-0472">Membrane</keyword>
<evidence type="ECO:0000256" key="3">
    <source>
        <dbReference type="ARBA" id="ARBA00022701"/>
    </source>
</evidence>
<dbReference type="AlphaFoldDB" id="A0AA88XD84"/>
<feature type="compositionally biased region" description="Polar residues" evidence="7">
    <location>
        <begin position="164"/>
        <end position="176"/>
    </location>
</feature>
<dbReference type="Proteomes" id="UP001186944">
    <property type="component" value="Unassembled WGS sequence"/>
</dbReference>
<dbReference type="Gene3D" id="2.30.30.190">
    <property type="entry name" value="CAP Gly-rich-like domain"/>
    <property type="match status" value="1"/>
</dbReference>
<evidence type="ECO:0000259" key="9">
    <source>
        <dbReference type="PROSITE" id="PS50245"/>
    </source>
</evidence>
<protein>
    <recommendedName>
        <fullName evidence="9">CAP-Gly domain-containing protein</fullName>
    </recommendedName>
</protein>
<feature type="compositionally biased region" description="Polar residues" evidence="7">
    <location>
        <begin position="115"/>
        <end position="128"/>
    </location>
</feature>
<feature type="region of interest" description="Disordered" evidence="7">
    <location>
        <begin position="614"/>
        <end position="641"/>
    </location>
</feature>
<keyword evidence="8" id="KW-0812">Transmembrane</keyword>
<keyword evidence="4" id="KW-0243">Dynein</keyword>